<accession>A0AAE1TAA0</accession>
<proteinExistence type="predicted"/>
<dbReference type="SUPFAM" id="SSF56672">
    <property type="entry name" value="DNA/RNA polymerases"/>
    <property type="match status" value="1"/>
</dbReference>
<organism evidence="2 3">
    <name type="scientific">Sesamum angolense</name>
    <dbReference type="NCBI Taxonomy" id="2727404"/>
    <lineage>
        <taxon>Eukaryota</taxon>
        <taxon>Viridiplantae</taxon>
        <taxon>Streptophyta</taxon>
        <taxon>Embryophyta</taxon>
        <taxon>Tracheophyta</taxon>
        <taxon>Spermatophyta</taxon>
        <taxon>Magnoliopsida</taxon>
        <taxon>eudicotyledons</taxon>
        <taxon>Gunneridae</taxon>
        <taxon>Pentapetalae</taxon>
        <taxon>asterids</taxon>
        <taxon>lamiids</taxon>
        <taxon>Lamiales</taxon>
        <taxon>Pedaliaceae</taxon>
        <taxon>Sesamum</taxon>
    </lineage>
</organism>
<evidence type="ECO:0000259" key="1">
    <source>
        <dbReference type="Pfam" id="PF00078"/>
    </source>
</evidence>
<evidence type="ECO:0000313" key="3">
    <source>
        <dbReference type="Proteomes" id="UP001289374"/>
    </source>
</evidence>
<reference evidence="2" key="2">
    <citation type="journal article" date="2024" name="Plant">
        <title>Genomic evolution and insights into agronomic trait innovations of Sesamum species.</title>
        <authorList>
            <person name="Miao H."/>
            <person name="Wang L."/>
            <person name="Qu L."/>
            <person name="Liu H."/>
            <person name="Sun Y."/>
            <person name="Le M."/>
            <person name="Wang Q."/>
            <person name="Wei S."/>
            <person name="Zheng Y."/>
            <person name="Lin W."/>
            <person name="Duan Y."/>
            <person name="Cao H."/>
            <person name="Xiong S."/>
            <person name="Wang X."/>
            <person name="Wei L."/>
            <person name="Li C."/>
            <person name="Ma Q."/>
            <person name="Ju M."/>
            <person name="Zhao R."/>
            <person name="Li G."/>
            <person name="Mu C."/>
            <person name="Tian Q."/>
            <person name="Mei H."/>
            <person name="Zhang T."/>
            <person name="Gao T."/>
            <person name="Zhang H."/>
        </authorList>
    </citation>
    <scope>NUCLEOTIDE SEQUENCE</scope>
    <source>
        <strain evidence="2">K16</strain>
    </source>
</reference>
<dbReference type="Pfam" id="PF00078">
    <property type="entry name" value="RVT_1"/>
    <property type="match status" value="1"/>
</dbReference>
<dbReference type="PANTHER" id="PTHR33116">
    <property type="entry name" value="REVERSE TRANSCRIPTASE ZINC-BINDING DOMAIN-CONTAINING PROTEIN-RELATED-RELATED"/>
    <property type="match status" value="1"/>
</dbReference>
<gene>
    <name evidence="2" type="ORF">Sango_3059300</name>
</gene>
<dbReference type="CDD" id="cd01650">
    <property type="entry name" value="RT_nLTR_like"/>
    <property type="match status" value="1"/>
</dbReference>
<dbReference type="EMBL" id="JACGWL010000124">
    <property type="protein sequence ID" value="KAK4384453.1"/>
    <property type="molecule type" value="Genomic_DNA"/>
</dbReference>
<dbReference type="InterPro" id="IPR000477">
    <property type="entry name" value="RT_dom"/>
</dbReference>
<sequence>MNEVTEEFVSYFKTLLGGTRTQRDISLDFLRPVINHCLSQEESDALCAPITENEIRDAIIDITEDSALSPDGYTSAFFKASWSVVGHEVSAAVGEFFRSGKLLKQINATLLVLIPKVQMPSQVSDYRPISCYNIIYKTITKIIVKRMQIVLDLLIDHSQNAFVPGRSISDNILLAQELLAGYNQTRLPPRCTIKVDLQKAYDSGEWDFLLEVLKLFNFPARADIPSIQVIKNTLSEFAALSGLKVNPNKSQIILSRAEQQDKQQMIDVLGFQEGSLPVKYLGVPLISSRLKIADCKPLINKLGSRIAGWSHLNLSFAGRAQLIKSVLSTLHSYRASVFILPKGVITLLEAKMRKFLWQGSTGRGHAKVAWEQVCRPKEEGGLGFRSILVMNKALMMKHLWKLVQHDSKSIWVAWILQYRLHNNTLWTFNGSTGSCGWKKMIKLRSILKSGLLYHVGSGNTFKIWQDIWREQGPLCISHPRGPTITGLPLDSLLSRVLQHGQWNWPAQSDIDIMEIISYLPPVRQNTPDTITWRHASGQFFCPFHNGAAPATDKLCSIAWTPTGQV</sequence>
<keyword evidence="3" id="KW-1185">Reference proteome</keyword>
<feature type="domain" description="Reverse transcriptase" evidence="1">
    <location>
        <begin position="115"/>
        <end position="221"/>
    </location>
</feature>
<protein>
    <submittedName>
        <fullName evidence="2">Ribonuclease H protein</fullName>
    </submittedName>
</protein>
<dbReference type="PANTHER" id="PTHR33116:SF76">
    <property type="entry name" value="DUF4283 DOMAIN-CONTAINING PROTEIN"/>
    <property type="match status" value="1"/>
</dbReference>
<evidence type="ECO:0000313" key="2">
    <source>
        <dbReference type="EMBL" id="KAK4384453.1"/>
    </source>
</evidence>
<dbReference type="AlphaFoldDB" id="A0AAE1TAA0"/>
<name>A0AAE1TAA0_9LAMI</name>
<reference evidence="2" key="1">
    <citation type="submission" date="2020-06" db="EMBL/GenBank/DDBJ databases">
        <authorList>
            <person name="Li T."/>
            <person name="Hu X."/>
            <person name="Zhang T."/>
            <person name="Song X."/>
            <person name="Zhang H."/>
            <person name="Dai N."/>
            <person name="Sheng W."/>
            <person name="Hou X."/>
            <person name="Wei L."/>
        </authorList>
    </citation>
    <scope>NUCLEOTIDE SEQUENCE</scope>
    <source>
        <strain evidence="2">K16</strain>
        <tissue evidence="2">Leaf</tissue>
    </source>
</reference>
<comment type="caution">
    <text evidence="2">The sequence shown here is derived from an EMBL/GenBank/DDBJ whole genome shotgun (WGS) entry which is preliminary data.</text>
</comment>
<dbReference type="Proteomes" id="UP001289374">
    <property type="component" value="Unassembled WGS sequence"/>
</dbReference>
<dbReference type="InterPro" id="IPR043502">
    <property type="entry name" value="DNA/RNA_pol_sf"/>
</dbReference>